<comment type="subcellular location">
    <subcellularLocation>
        <location evidence="1">Membrane</location>
        <topology evidence="1">Multi-pass membrane protein</topology>
    </subcellularLocation>
</comment>
<organism evidence="8 9">
    <name type="scientific">Hyphomonas chukchiensis</name>
    <dbReference type="NCBI Taxonomy" id="1280947"/>
    <lineage>
        <taxon>Bacteria</taxon>
        <taxon>Pseudomonadati</taxon>
        <taxon>Pseudomonadota</taxon>
        <taxon>Alphaproteobacteria</taxon>
        <taxon>Hyphomonadales</taxon>
        <taxon>Hyphomonadaceae</taxon>
        <taxon>Hyphomonas</taxon>
    </lineage>
</organism>
<evidence type="ECO:0000256" key="4">
    <source>
        <dbReference type="ARBA" id="ARBA00022989"/>
    </source>
</evidence>
<dbReference type="STRING" id="1280947.HY30_06240"/>
<evidence type="ECO:0000313" key="8">
    <source>
        <dbReference type="EMBL" id="KCZ56713.1"/>
    </source>
</evidence>
<sequence length="188" mass="21786">MATDILFLCLQVLIGLWLADFGTGFVHWLADNYGNPKWPVLGPRHIVYSHNHHHDPHELARLSWHARHGGIWTVVALTTLTLWLIGWLGPVTLSALLFGALTNMMHRWSHQSPRQNGPLITALMRLGLVQSQRHHVHHHSGQNDTHYCLLTDHVNPVVEYIQLWPRLERLLSMLGIERHWWKRRGLPV</sequence>
<keyword evidence="4 6" id="KW-1133">Transmembrane helix</keyword>
<keyword evidence="3 6" id="KW-0812">Transmembrane</keyword>
<proteinExistence type="inferred from homology"/>
<gene>
    <name evidence="8" type="ORF">HY30_06240</name>
</gene>
<evidence type="ECO:0000256" key="1">
    <source>
        <dbReference type="ARBA" id="ARBA00004141"/>
    </source>
</evidence>
<accession>A0A062UG99</accession>
<dbReference type="PANTHER" id="PTHR48230">
    <property type="match status" value="1"/>
</dbReference>
<dbReference type="Proteomes" id="UP000027190">
    <property type="component" value="Unassembled WGS sequence"/>
</dbReference>
<dbReference type="PANTHER" id="PTHR48230:SF1">
    <property type="entry name" value="LIPID DESATURASE DOMAIN-CONTAINING PROTEIN"/>
    <property type="match status" value="1"/>
</dbReference>
<comment type="caution">
    <text evidence="8">The sequence shown here is derived from an EMBL/GenBank/DDBJ whole genome shotgun (WGS) entry which is preliminary data.</text>
</comment>
<dbReference type="AlphaFoldDB" id="A0A062UG99"/>
<reference evidence="8 9" key="1">
    <citation type="journal article" date="2014" name="Antonie Van Leeuwenhoek">
        <title>Hyphomonas beringensis sp. nov. and Hyphomonas chukchiensis sp. nov., isolated from surface seawater of the Bering Sea and Chukchi Sea.</title>
        <authorList>
            <person name="Li C."/>
            <person name="Lai Q."/>
            <person name="Li G."/>
            <person name="Dong C."/>
            <person name="Wang J."/>
            <person name="Liao Y."/>
            <person name="Shao Z."/>
        </authorList>
    </citation>
    <scope>NUCLEOTIDE SEQUENCE [LARGE SCALE GENOMIC DNA]</scope>
    <source>
        <strain evidence="8 9">BH-BN04-4</strain>
    </source>
</reference>
<keyword evidence="5 6" id="KW-0472">Membrane</keyword>
<dbReference type="eggNOG" id="COG3000">
    <property type="taxonomic scope" value="Bacteria"/>
</dbReference>
<name>A0A062UG99_9PROT</name>
<evidence type="ECO:0000259" key="7">
    <source>
        <dbReference type="Pfam" id="PF10520"/>
    </source>
</evidence>
<evidence type="ECO:0000256" key="3">
    <source>
        <dbReference type="ARBA" id="ARBA00022692"/>
    </source>
</evidence>
<dbReference type="EMBL" id="AWFG01000041">
    <property type="protein sequence ID" value="KCZ56713.1"/>
    <property type="molecule type" value="Genomic_DNA"/>
</dbReference>
<dbReference type="PATRIC" id="fig|1280947.3.peg.2605"/>
<keyword evidence="9" id="KW-1185">Reference proteome</keyword>
<evidence type="ECO:0000256" key="6">
    <source>
        <dbReference type="SAM" id="Phobius"/>
    </source>
</evidence>
<evidence type="ECO:0000256" key="2">
    <source>
        <dbReference type="ARBA" id="ARBA00007620"/>
    </source>
</evidence>
<dbReference type="InterPro" id="IPR019547">
    <property type="entry name" value="Lipid_desat"/>
</dbReference>
<comment type="similarity">
    <text evidence="2">Belongs to the fatty acid desaturase CarF family.</text>
</comment>
<feature type="domain" description="Lipid desaturase" evidence="7">
    <location>
        <begin position="17"/>
        <end position="173"/>
    </location>
</feature>
<dbReference type="InterPro" id="IPR053335">
    <property type="entry name" value="Fatty_acid_desaturase_CarF"/>
</dbReference>
<evidence type="ECO:0000313" key="9">
    <source>
        <dbReference type="Proteomes" id="UP000027190"/>
    </source>
</evidence>
<dbReference type="OrthoDB" id="337685at2"/>
<evidence type="ECO:0000256" key="5">
    <source>
        <dbReference type="ARBA" id="ARBA00023136"/>
    </source>
</evidence>
<dbReference type="RefSeq" id="WP_034741256.1">
    <property type="nucleotide sequence ID" value="NZ_AWFG01000041.1"/>
</dbReference>
<protein>
    <recommendedName>
        <fullName evidence="7">Lipid desaturase domain-containing protein</fullName>
    </recommendedName>
</protein>
<dbReference type="GO" id="GO:0016020">
    <property type="term" value="C:membrane"/>
    <property type="evidence" value="ECO:0007669"/>
    <property type="project" value="UniProtKB-SubCell"/>
</dbReference>
<feature type="transmembrane region" description="Helical" evidence="6">
    <location>
        <begin position="71"/>
        <end position="101"/>
    </location>
</feature>
<dbReference type="Pfam" id="PF10520">
    <property type="entry name" value="Lipid_desat"/>
    <property type="match status" value="1"/>
</dbReference>